<proteinExistence type="predicted"/>
<gene>
    <name evidence="1" type="ORF">METZ01_LOCUS170151</name>
</gene>
<feature type="non-terminal residue" evidence="1">
    <location>
        <position position="119"/>
    </location>
</feature>
<sequence>MVKQFINNLKANMKNITQKIISVLFMTILFSVSFCDVTSSITSLVGRNAEGYLAPLGTMMGSGMNSGFYRKASPHKILGFDFTLDLVYSMAPAGQTTYNFYIPDDSISFPFQFQFPKNL</sequence>
<accession>A0A382BVR7</accession>
<evidence type="ECO:0000313" key="1">
    <source>
        <dbReference type="EMBL" id="SVB17297.1"/>
    </source>
</evidence>
<dbReference type="EMBL" id="UINC01031370">
    <property type="protein sequence ID" value="SVB17297.1"/>
    <property type="molecule type" value="Genomic_DNA"/>
</dbReference>
<dbReference type="Pfam" id="PF20230">
    <property type="entry name" value="DUF6588"/>
    <property type="match status" value="1"/>
</dbReference>
<protein>
    <submittedName>
        <fullName evidence="1">Uncharacterized protein</fullName>
    </submittedName>
</protein>
<organism evidence="1">
    <name type="scientific">marine metagenome</name>
    <dbReference type="NCBI Taxonomy" id="408172"/>
    <lineage>
        <taxon>unclassified sequences</taxon>
        <taxon>metagenomes</taxon>
        <taxon>ecological metagenomes</taxon>
    </lineage>
</organism>
<reference evidence="1" key="1">
    <citation type="submission" date="2018-05" db="EMBL/GenBank/DDBJ databases">
        <authorList>
            <person name="Lanie J.A."/>
            <person name="Ng W.-L."/>
            <person name="Kazmierczak K.M."/>
            <person name="Andrzejewski T.M."/>
            <person name="Davidsen T.M."/>
            <person name="Wayne K.J."/>
            <person name="Tettelin H."/>
            <person name="Glass J.I."/>
            <person name="Rusch D."/>
            <person name="Podicherti R."/>
            <person name="Tsui H.-C.T."/>
            <person name="Winkler M.E."/>
        </authorList>
    </citation>
    <scope>NUCLEOTIDE SEQUENCE</scope>
</reference>
<dbReference type="InterPro" id="IPR046495">
    <property type="entry name" value="DUF6588"/>
</dbReference>
<name>A0A382BVR7_9ZZZZ</name>
<dbReference type="AlphaFoldDB" id="A0A382BVR7"/>